<feature type="transmembrane region" description="Helical" evidence="9">
    <location>
        <begin position="216"/>
        <end position="240"/>
    </location>
</feature>
<dbReference type="InterPro" id="IPR044566">
    <property type="entry name" value="RMV1-like"/>
</dbReference>
<dbReference type="PIRSF" id="PIRSF006060">
    <property type="entry name" value="AA_transporter"/>
    <property type="match status" value="1"/>
</dbReference>
<evidence type="ECO:0000256" key="2">
    <source>
        <dbReference type="ARBA" id="ARBA00022448"/>
    </source>
</evidence>
<evidence type="ECO:0000256" key="4">
    <source>
        <dbReference type="ARBA" id="ARBA00022692"/>
    </source>
</evidence>
<gene>
    <name evidence="10" type="ORF">Fot_57182</name>
</gene>
<dbReference type="GO" id="GO:0005886">
    <property type="term" value="C:plasma membrane"/>
    <property type="evidence" value="ECO:0007669"/>
    <property type="project" value="UniProtKB-SubCell"/>
</dbReference>
<dbReference type="PANTHER" id="PTHR45826">
    <property type="entry name" value="POLYAMINE TRANSPORTER PUT1"/>
    <property type="match status" value="1"/>
</dbReference>
<proteinExistence type="inferred from homology"/>
<evidence type="ECO:0000256" key="3">
    <source>
        <dbReference type="ARBA" id="ARBA00022475"/>
    </source>
</evidence>
<dbReference type="Gene3D" id="1.20.1740.10">
    <property type="entry name" value="Amino acid/polyamine transporter I"/>
    <property type="match status" value="2"/>
</dbReference>
<evidence type="ECO:0000256" key="6">
    <source>
        <dbReference type="ARBA" id="ARBA00022989"/>
    </source>
</evidence>
<keyword evidence="2" id="KW-0813">Transport</keyword>
<keyword evidence="3" id="KW-1003">Cell membrane</keyword>
<keyword evidence="6 9" id="KW-1133">Transmembrane helix</keyword>
<name>A0ABD1NWI6_9LAMI</name>
<keyword evidence="11" id="KW-1185">Reference proteome</keyword>
<evidence type="ECO:0000313" key="10">
    <source>
        <dbReference type="EMBL" id="KAL2455931.1"/>
    </source>
</evidence>
<feature type="transmembrane region" description="Helical" evidence="9">
    <location>
        <begin position="369"/>
        <end position="391"/>
    </location>
</feature>
<dbReference type="InterPro" id="IPR002293">
    <property type="entry name" value="AA/rel_permease1"/>
</dbReference>
<feature type="transmembrane region" description="Helical" evidence="9">
    <location>
        <begin position="397"/>
        <end position="415"/>
    </location>
</feature>
<reference evidence="11" key="1">
    <citation type="submission" date="2024-07" db="EMBL/GenBank/DDBJ databases">
        <title>Two chromosome-level genome assemblies of Korean endemic species Abeliophyllum distichum and Forsythia ovata (Oleaceae).</title>
        <authorList>
            <person name="Jang H."/>
        </authorList>
    </citation>
    <scope>NUCLEOTIDE SEQUENCE [LARGE SCALE GENOMIC DNA]</scope>
</reference>
<evidence type="ECO:0000256" key="7">
    <source>
        <dbReference type="ARBA" id="ARBA00023136"/>
    </source>
</evidence>
<protein>
    <submittedName>
        <fullName evidence="10">Polyamine transporter</fullName>
    </submittedName>
</protein>
<comment type="subcellular location">
    <subcellularLocation>
        <location evidence="1">Cell membrane</location>
        <topology evidence="1">Multi-pass membrane protein</topology>
    </subcellularLocation>
</comment>
<feature type="transmembrane region" description="Helical" evidence="9">
    <location>
        <begin position="312"/>
        <end position="330"/>
    </location>
</feature>
<keyword evidence="7 9" id="KW-0472">Membrane</keyword>
<dbReference type="Pfam" id="PF13520">
    <property type="entry name" value="AA_permease_2"/>
    <property type="match status" value="2"/>
</dbReference>
<evidence type="ECO:0000256" key="8">
    <source>
        <dbReference type="ARBA" id="ARBA00024041"/>
    </source>
</evidence>
<keyword evidence="5" id="KW-0769">Symport</keyword>
<evidence type="ECO:0000256" key="1">
    <source>
        <dbReference type="ARBA" id="ARBA00004651"/>
    </source>
</evidence>
<dbReference type="Proteomes" id="UP001604277">
    <property type="component" value="Unassembled WGS sequence"/>
</dbReference>
<dbReference type="GO" id="GO:0015203">
    <property type="term" value="F:polyamine transmembrane transporter activity"/>
    <property type="evidence" value="ECO:0007669"/>
    <property type="project" value="UniProtKB-ARBA"/>
</dbReference>
<sequence>MEEFNGAEYIVINEVPFPRANHGQKISHLPLVFLIFYEVSGGPFGVEDSVNAAGPLLALVGFLVFSFIWSVPEALITAEMGTMFPENGGYVVWVSSALGPYWGFQQGWMKCLSGVIDNALYPVLFLDYLKSGIPALGGGLPRILAVLALKIFLTYMNYRGLTIVGWVAVLLGIFSILPFVVMGFISIRKNKAQKMDSISTLSGEVENPKKTLPKALFYALILVVLGYFFSLLTGTGAILLQRDLWTDGYFSDVAKIVGGVWLRWWIQGAAAMSNMGMFVAEMSSDSFQLLGMAERGMLPEFFAKRSRYDTPLVGILFSASGVMLLSWLSFQEMVAAENFLYCFGMILEFIAFVRLRIIAPASPRPYKIPVGTIGATLMCIPPTILICVVLFFSSLKVMIISLVAVTIGLVMQPCLKHIEKKRWLRFSTSSDLLDIHAATRENNSLID</sequence>
<evidence type="ECO:0000313" key="11">
    <source>
        <dbReference type="Proteomes" id="UP001604277"/>
    </source>
</evidence>
<dbReference type="GO" id="GO:0015293">
    <property type="term" value="F:symporter activity"/>
    <property type="evidence" value="ECO:0007669"/>
    <property type="project" value="UniProtKB-KW"/>
</dbReference>
<dbReference type="EMBL" id="JBFOLJ010000089">
    <property type="protein sequence ID" value="KAL2455931.1"/>
    <property type="molecule type" value="Genomic_DNA"/>
</dbReference>
<evidence type="ECO:0000256" key="5">
    <source>
        <dbReference type="ARBA" id="ARBA00022847"/>
    </source>
</evidence>
<comment type="similarity">
    <text evidence="8">Belongs to the amino acid-polyamine-organocation (APC) superfamily. Polyamine:cation symporter (PHS) (TC 2.A.3.12) family.</text>
</comment>
<dbReference type="PANTHER" id="PTHR45826:SF2">
    <property type="entry name" value="AMINO ACID TRANSPORTER"/>
    <property type="match status" value="1"/>
</dbReference>
<dbReference type="AlphaFoldDB" id="A0ABD1NWI6"/>
<feature type="transmembrane region" description="Helical" evidence="9">
    <location>
        <begin position="163"/>
        <end position="185"/>
    </location>
</feature>
<comment type="caution">
    <text evidence="10">The sequence shown here is derived from an EMBL/GenBank/DDBJ whole genome shotgun (WGS) entry which is preliminary data.</text>
</comment>
<evidence type="ECO:0000256" key="9">
    <source>
        <dbReference type="SAM" id="Phobius"/>
    </source>
</evidence>
<organism evidence="10 11">
    <name type="scientific">Forsythia ovata</name>
    <dbReference type="NCBI Taxonomy" id="205694"/>
    <lineage>
        <taxon>Eukaryota</taxon>
        <taxon>Viridiplantae</taxon>
        <taxon>Streptophyta</taxon>
        <taxon>Embryophyta</taxon>
        <taxon>Tracheophyta</taxon>
        <taxon>Spermatophyta</taxon>
        <taxon>Magnoliopsida</taxon>
        <taxon>eudicotyledons</taxon>
        <taxon>Gunneridae</taxon>
        <taxon>Pentapetalae</taxon>
        <taxon>asterids</taxon>
        <taxon>lamiids</taxon>
        <taxon>Lamiales</taxon>
        <taxon>Oleaceae</taxon>
        <taxon>Forsythieae</taxon>
        <taxon>Forsythia</taxon>
    </lineage>
</organism>
<feature type="transmembrane region" description="Helical" evidence="9">
    <location>
        <begin position="139"/>
        <end position="157"/>
    </location>
</feature>
<keyword evidence="4 9" id="KW-0812">Transmembrane</keyword>
<feature type="transmembrane region" description="Helical" evidence="9">
    <location>
        <begin position="336"/>
        <end position="357"/>
    </location>
</feature>
<accession>A0ABD1NWI6</accession>
<feature type="transmembrane region" description="Helical" evidence="9">
    <location>
        <begin position="52"/>
        <end position="71"/>
    </location>
</feature>